<name>A0A0U5FWS6_ASPCI</name>
<organism evidence="1 2">
    <name type="scientific">Aspergillus calidoustus</name>
    <dbReference type="NCBI Taxonomy" id="454130"/>
    <lineage>
        <taxon>Eukaryota</taxon>
        <taxon>Fungi</taxon>
        <taxon>Dikarya</taxon>
        <taxon>Ascomycota</taxon>
        <taxon>Pezizomycotina</taxon>
        <taxon>Eurotiomycetes</taxon>
        <taxon>Eurotiomycetidae</taxon>
        <taxon>Eurotiales</taxon>
        <taxon>Aspergillaceae</taxon>
        <taxon>Aspergillus</taxon>
        <taxon>Aspergillus subgen. Nidulantes</taxon>
    </lineage>
</organism>
<keyword evidence="2" id="KW-1185">Reference proteome</keyword>
<dbReference type="Proteomes" id="UP000054771">
    <property type="component" value="Unassembled WGS sequence"/>
</dbReference>
<evidence type="ECO:0000313" key="2">
    <source>
        <dbReference type="Proteomes" id="UP000054771"/>
    </source>
</evidence>
<accession>A0A0U5FWS6</accession>
<dbReference type="EMBL" id="CDMC01000003">
    <property type="protein sequence ID" value="CEL03159.1"/>
    <property type="molecule type" value="Genomic_DNA"/>
</dbReference>
<dbReference type="STRING" id="454130.A0A0U5FWS6"/>
<gene>
    <name evidence="1" type="ORF">ASPCAL04316</name>
</gene>
<proteinExistence type="predicted"/>
<protein>
    <submittedName>
        <fullName evidence="1">Uncharacterized protein</fullName>
    </submittedName>
</protein>
<sequence length="136" mass="16336">MFTECDHFFLEVGLEDEQEFWKLCNVRLIGQYGQRLDVLEEEYLQDLTSLDAFDRERIQRELARRDRIRDEIASLPEDQRVAARLSESERQSRWEALRRVHRDRWSTRTGATTQPNATADKRKSRWRRLRVLLASA</sequence>
<reference evidence="2" key="1">
    <citation type="journal article" date="2016" name="Genome Announc.">
        <title>Draft genome sequences of fungus Aspergillus calidoustus.</title>
        <authorList>
            <person name="Horn F."/>
            <person name="Linde J."/>
            <person name="Mattern D.J."/>
            <person name="Walther G."/>
            <person name="Guthke R."/>
            <person name="Scherlach K."/>
            <person name="Martin K."/>
            <person name="Brakhage A.A."/>
            <person name="Petzke L."/>
            <person name="Valiante V."/>
        </authorList>
    </citation>
    <scope>NUCLEOTIDE SEQUENCE [LARGE SCALE GENOMIC DNA]</scope>
    <source>
        <strain evidence="2">SF006504</strain>
    </source>
</reference>
<evidence type="ECO:0000313" key="1">
    <source>
        <dbReference type="EMBL" id="CEL03159.1"/>
    </source>
</evidence>
<dbReference type="OrthoDB" id="6079484at2759"/>
<dbReference type="AlphaFoldDB" id="A0A0U5FWS6"/>